<protein>
    <recommendedName>
        <fullName evidence="6">Nudix hydrolase domain-containing protein</fullName>
    </recommendedName>
</protein>
<dbReference type="PANTHER" id="PTHR43046">
    <property type="entry name" value="GDP-MANNOSE MANNOSYL HYDROLASE"/>
    <property type="match status" value="1"/>
</dbReference>
<dbReference type="EMBL" id="BAAAZH010000021">
    <property type="protein sequence ID" value="GAA4122620.1"/>
    <property type="molecule type" value="Genomic_DNA"/>
</dbReference>
<evidence type="ECO:0000256" key="3">
    <source>
        <dbReference type="ARBA" id="ARBA00022801"/>
    </source>
</evidence>
<dbReference type="PROSITE" id="PS00893">
    <property type="entry name" value="NUDIX_BOX"/>
    <property type="match status" value="2"/>
</dbReference>
<feature type="domain" description="Nudix hydrolase" evidence="6">
    <location>
        <begin position="7"/>
        <end position="151"/>
    </location>
</feature>
<dbReference type="PROSITE" id="PS51462">
    <property type="entry name" value="NUDIX"/>
    <property type="match status" value="2"/>
</dbReference>
<evidence type="ECO:0000256" key="4">
    <source>
        <dbReference type="ARBA" id="ARBA00022842"/>
    </source>
</evidence>
<dbReference type="CDD" id="cd02883">
    <property type="entry name" value="NUDIX_Hydrolase"/>
    <property type="match status" value="1"/>
</dbReference>
<dbReference type="InterPro" id="IPR000086">
    <property type="entry name" value="NUDIX_hydrolase_dom"/>
</dbReference>
<gene>
    <name evidence="7" type="ORF">GCM10022215_28590</name>
</gene>
<dbReference type="PANTHER" id="PTHR43046:SF12">
    <property type="entry name" value="GDP-MANNOSE MANNOSYL HYDROLASE"/>
    <property type="match status" value="1"/>
</dbReference>
<evidence type="ECO:0000256" key="2">
    <source>
        <dbReference type="ARBA" id="ARBA00005582"/>
    </source>
</evidence>
<comment type="cofactor">
    <cofactor evidence="1">
        <name>Mg(2+)</name>
        <dbReference type="ChEBI" id="CHEBI:18420"/>
    </cofactor>
</comment>
<dbReference type="InterPro" id="IPR015797">
    <property type="entry name" value="NUDIX_hydrolase-like_dom_sf"/>
</dbReference>
<evidence type="ECO:0000313" key="8">
    <source>
        <dbReference type="Proteomes" id="UP001501495"/>
    </source>
</evidence>
<evidence type="ECO:0000313" key="7">
    <source>
        <dbReference type="EMBL" id="GAA4122620.1"/>
    </source>
</evidence>
<dbReference type="RefSeq" id="WP_344734128.1">
    <property type="nucleotide sequence ID" value="NZ_BAAAZH010000021.1"/>
</dbReference>
<dbReference type="Gene3D" id="3.90.79.10">
    <property type="entry name" value="Nucleoside Triphosphate Pyrophosphohydrolase"/>
    <property type="match status" value="2"/>
</dbReference>
<organism evidence="7 8">
    <name type="scientific">Nocardioides fonticola</name>
    <dbReference type="NCBI Taxonomy" id="450363"/>
    <lineage>
        <taxon>Bacteria</taxon>
        <taxon>Bacillati</taxon>
        <taxon>Actinomycetota</taxon>
        <taxon>Actinomycetes</taxon>
        <taxon>Propionibacteriales</taxon>
        <taxon>Nocardioidaceae</taxon>
        <taxon>Nocardioides</taxon>
    </lineage>
</organism>
<dbReference type="InterPro" id="IPR020476">
    <property type="entry name" value="Nudix_hydrolase"/>
</dbReference>
<accession>A0ABP7XN76</accession>
<evidence type="ECO:0000259" key="6">
    <source>
        <dbReference type="PROSITE" id="PS51462"/>
    </source>
</evidence>
<keyword evidence="4" id="KW-0460">Magnesium</keyword>
<feature type="domain" description="Nudix hydrolase" evidence="6">
    <location>
        <begin position="151"/>
        <end position="293"/>
    </location>
</feature>
<comment type="caution">
    <text evidence="7">The sequence shown here is derived from an EMBL/GenBank/DDBJ whole genome shotgun (WGS) entry which is preliminary data.</text>
</comment>
<evidence type="ECO:0000256" key="5">
    <source>
        <dbReference type="RuleBase" id="RU003476"/>
    </source>
</evidence>
<evidence type="ECO:0000256" key="1">
    <source>
        <dbReference type="ARBA" id="ARBA00001946"/>
    </source>
</evidence>
<name>A0ABP7XN76_9ACTN</name>
<reference evidence="8" key="1">
    <citation type="journal article" date="2019" name="Int. J. Syst. Evol. Microbiol.">
        <title>The Global Catalogue of Microorganisms (GCM) 10K type strain sequencing project: providing services to taxonomists for standard genome sequencing and annotation.</title>
        <authorList>
            <consortium name="The Broad Institute Genomics Platform"/>
            <consortium name="The Broad Institute Genome Sequencing Center for Infectious Disease"/>
            <person name="Wu L."/>
            <person name="Ma J."/>
        </authorList>
    </citation>
    <scope>NUCLEOTIDE SEQUENCE [LARGE SCALE GENOMIC DNA]</scope>
    <source>
        <strain evidence="8">JCM 16703</strain>
    </source>
</reference>
<keyword evidence="8" id="KW-1185">Reference proteome</keyword>
<dbReference type="PRINTS" id="PR00502">
    <property type="entry name" value="NUDIXFAMILY"/>
</dbReference>
<sequence length="300" mass="31938">MATAPRAQRLAAYVVVVRDHQVLLCRLSERVADTELWTLPGGGVEHGEHPRDAVVREVYEETGLQVSVGETARVHSVHQQNFERDGLWDYHSVRLVYDGHVAADAPAPRVVEVDGTTAEARWISLTDVVAGRVPLVPLAREELRAYEPVQVQRLTASALAVRGTGEDAEVLLTRISALGAHPGRWTLPGGGVDHGETPAATVARELAEETGLTGEVGALVTVADTHFHGTAPSGRHEDYHAVQLVFAVRLPDDAVPEVVEQGGTTDAAAWVRVGAIESGAIEVADVVTVALAADGRQPST</sequence>
<dbReference type="SUPFAM" id="SSF55811">
    <property type="entry name" value="Nudix"/>
    <property type="match status" value="2"/>
</dbReference>
<proteinExistence type="inferred from homology"/>
<dbReference type="Pfam" id="PF00293">
    <property type="entry name" value="NUDIX"/>
    <property type="match status" value="2"/>
</dbReference>
<comment type="similarity">
    <text evidence="2 5">Belongs to the Nudix hydrolase family.</text>
</comment>
<dbReference type="Proteomes" id="UP001501495">
    <property type="component" value="Unassembled WGS sequence"/>
</dbReference>
<keyword evidence="3 5" id="KW-0378">Hydrolase</keyword>
<dbReference type="InterPro" id="IPR020084">
    <property type="entry name" value="NUDIX_hydrolase_CS"/>
</dbReference>